<dbReference type="Proteomes" id="UP000032360">
    <property type="component" value="Unassembled WGS sequence"/>
</dbReference>
<evidence type="ECO:0000313" key="2">
    <source>
        <dbReference type="EMBL" id="KJF16979.1"/>
    </source>
</evidence>
<dbReference type="PROSITE" id="PS50943">
    <property type="entry name" value="HTH_CROC1"/>
    <property type="match status" value="1"/>
</dbReference>
<evidence type="ECO:0000259" key="1">
    <source>
        <dbReference type="PROSITE" id="PS50943"/>
    </source>
</evidence>
<comment type="caution">
    <text evidence="2">The sequence shown here is derived from an EMBL/GenBank/DDBJ whole genome shotgun (WGS) entry which is preliminary data.</text>
</comment>
<proteinExistence type="predicted"/>
<evidence type="ECO:0000313" key="3">
    <source>
        <dbReference type="Proteomes" id="UP000032360"/>
    </source>
</evidence>
<dbReference type="InterPro" id="IPR010982">
    <property type="entry name" value="Lambda_DNA-bd_dom_sf"/>
</dbReference>
<sequence length="157" mass="17495">MGCVRALFLVEWVLGKGTIFMNPEQSQALGELFRQKRKELGYSVYQVADAAGVRSSTVVRFEQGKFAAPRPDKLARFASLLQIPLADVYARAGYLVPEELPTFESYLKTKYRDLPAAAVIELKKLFEELSARHGLDNNQAIPITEEAGDDEIRNSAS</sequence>
<organism evidence="2 3">
    <name type="scientific">Acidithrix ferrooxidans</name>
    <dbReference type="NCBI Taxonomy" id="1280514"/>
    <lineage>
        <taxon>Bacteria</taxon>
        <taxon>Bacillati</taxon>
        <taxon>Actinomycetota</taxon>
        <taxon>Acidimicrobiia</taxon>
        <taxon>Acidimicrobiales</taxon>
        <taxon>Acidimicrobiaceae</taxon>
        <taxon>Acidithrix</taxon>
    </lineage>
</organism>
<dbReference type="AlphaFoldDB" id="A0A0D8HGK4"/>
<dbReference type="GO" id="GO:0003677">
    <property type="term" value="F:DNA binding"/>
    <property type="evidence" value="ECO:0007669"/>
    <property type="project" value="InterPro"/>
</dbReference>
<protein>
    <submittedName>
        <fullName evidence="2">HTH-type transcriptional repressor RghR</fullName>
    </submittedName>
</protein>
<dbReference type="SUPFAM" id="SSF47413">
    <property type="entry name" value="lambda repressor-like DNA-binding domains"/>
    <property type="match status" value="1"/>
</dbReference>
<dbReference type="Gene3D" id="1.10.260.40">
    <property type="entry name" value="lambda repressor-like DNA-binding domains"/>
    <property type="match status" value="1"/>
</dbReference>
<name>A0A0D8HGK4_9ACTN</name>
<gene>
    <name evidence="2" type="primary">rghR</name>
    <name evidence="2" type="ORF">AXFE_21810</name>
</gene>
<dbReference type="STRING" id="1280514.AXFE_21810"/>
<accession>A0A0D8HGK4</accession>
<dbReference type="InterPro" id="IPR001387">
    <property type="entry name" value="Cro/C1-type_HTH"/>
</dbReference>
<dbReference type="SMART" id="SM00530">
    <property type="entry name" value="HTH_XRE"/>
    <property type="match status" value="1"/>
</dbReference>
<reference evidence="2 3" key="1">
    <citation type="submission" date="2015-01" db="EMBL/GenBank/DDBJ databases">
        <title>Draft genome of the acidophilic iron oxidizer Acidithrix ferrooxidans strain Py-F3.</title>
        <authorList>
            <person name="Poehlein A."/>
            <person name="Eisen S."/>
            <person name="Schloemann M."/>
            <person name="Johnson B.D."/>
            <person name="Daniel R."/>
            <person name="Muehling M."/>
        </authorList>
    </citation>
    <scope>NUCLEOTIDE SEQUENCE [LARGE SCALE GENOMIC DNA]</scope>
    <source>
        <strain evidence="2 3">Py-F3</strain>
    </source>
</reference>
<dbReference type="Pfam" id="PF01381">
    <property type="entry name" value="HTH_3"/>
    <property type="match status" value="1"/>
</dbReference>
<keyword evidence="3" id="KW-1185">Reference proteome</keyword>
<feature type="domain" description="HTH cro/C1-type" evidence="1">
    <location>
        <begin position="33"/>
        <end position="88"/>
    </location>
</feature>
<dbReference type="CDD" id="cd00093">
    <property type="entry name" value="HTH_XRE"/>
    <property type="match status" value="1"/>
</dbReference>
<dbReference type="EMBL" id="JXYS01000069">
    <property type="protein sequence ID" value="KJF16979.1"/>
    <property type="molecule type" value="Genomic_DNA"/>
</dbReference>